<evidence type="ECO:0000259" key="1">
    <source>
        <dbReference type="Pfam" id="PF09917"/>
    </source>
</evidence>
<gene>
    <name evidence="2" type="ORF">ACG00X_01460</name>
</gene>
<evidence type="ECO:0000313" key="3">
    <source>
        <dbReference type="Proteomes" id="UP001606305"/>
    </source>
</evidence>
<accession>A0ABW7G0R2</accession>
<dbReference type="PANTHER" id="PTHR36919:SF2">
    <property type="entry name" value="BLL6627 PROTEIN"/>
    <property type="match status" value="1"/>
</dbReference>
<protein>
    <submittedName>
        <fullName evidence="2">DUF2147 domain-containing protein</fullName>
    </submittedName>
</protein>
<dbReference type="PANTHER" id="PTHR36919">
    <property type="entry name" value="BLR1215 PROTEIN"/>
    <property type="match status" value="1"/>
</dbReference>
<reference evidence="2 3" key="1">
    <citation type="submission" date="2024-09" db="EMBL/GenBank/DDBJ databases">
        <title>Novel species of the genus Pelomonas and Roseateles isolated from streams.</title>
        <authorList>
            <person name="Lu H."/>
        </authorList>
    </citation>
    <scope>NUCLEOTIDE SEQUENCE [LARGE SCALE GENOMIC DNA]</scope>
    <source>
        <strain evidence="2 3">BYS96W</strain>
    </source>
</reference>
<evidence type="ECO:0000313" key="2">
    <source>
        <dbReference type="EMBL" id="MFG6455488.1"/>
    </source>
</evidence>
<dbReference type="Proteomes" id="UP001606305">
    <property type="component" value="Unassembled WGS sequence"/>
</dbReference>
<feature type="domain" description="DUF2147" evidence="1">
    <location>
        <begin position="26"/>
        <end position="125"/>
    </location>
</feature>
<dbReference type="InterPro" id="IPR019223">
    <property type="entry name" value="DUF2147"/>
</dbReference>
<dbReference type="Gene3D" id="2.40.128.520">
    <property type="match status" value="1"/>
</dbReference>
<keyword evidence="3" id="KW-1185">Reference proteome</keyword>
<dbReference type="EMBL" id="JBIGIA010000001">
    <property type="protein sequence ID" value="MFG6455488.1"/>
    <property type="molecule type" value="Genomic_DNA"/>
</dbReference>
<organism evidence="2 3">
    <name type="scientific">Pelomonas nitida</name>
    <dbReference type="NCBI Taxonomy" id="3299027"/>
    <lineage>
        <taxon>Bacteria</taxon>
        <taxon>Pseudomonadati</taxon>
        <taxon>Pseudomonadota</taxon>
        <taxon>Betaproteobacteria</taxon>
        <taxon>Burkholderiales</taxon>
        <taxon>Sphaerotilaceae</taxon>
        <taxon>Roseateles</taxon>
    </lineage>
</organism>
<name>A0ABW7G0R2_9BURK</name>
<proteinExistence type="predicted"/>
<dbReference type="RefSeq" id="WP_394486149.1">
    <property type="nucleotide sequence ID" value="NZ_JBIGIA010000001.1"/>
</dbReference>
<dbReference type="Pfam" id="PF09917">
    <property type="entry name" value="DUF2147"/>
    <property type="match status" value="1"/>
</dbReference>
<comment type="caution">
    <text evidence="2">The sequence shown here is derived from an EMBL/GenBank/DDBJ whole genome shotgun (WGS) entry which is preliminary data.</text>
</comment>
<sequence>MLLLSALTLTVGAMNARAEGQDEAKGLWLTADGDAVLRFEPCVDKPSALCGRIAWDKDAGKPNDTCGVQIAQLERYGDGAWRDGWIFDPRDRKKYRGVVRVKNGELHVRAFVGAEILGQTEQFKRVAQLPATPVCKS</sequence>